<accession>T1L203</accession>
<dbReference type="AlphaFoldDB" id="T1L203"/>
<dbReference type="InterPro" id="IPR027417">
    <property type="entry name" value="P-loop_NTPase"/>
</dbReference>
<feature type="region of interest" description="Disordered" evidence="1">
    <location>
        <begin position="181"/>
        <end position="229"/>
    </location>
</feature>
<dbReference type="Gene3D" id="3.40.50.300">
    <property type="entry name" value="P-loop containing nucleotide triphosphate hydrolases"/>
    <property type="match status" value="1"/>
</dbReference>
<sequence>MNRSNQILSPVNEPGYRYPTRHRNSSPSVKPRQYFPRRSCDGHFAFLTASTSATSTYPIVDNKPGLTNTCNGSNSNLDFITSMDNRTDSPTSSSNSTSSISPISQSIMLNVHSYHTPQPPMHQQNQYQYSSKDNRHYQLKNQQPNQHRSSIGTPQVQRTQHYFRPRVNTLPDALNGIVLNVQEPDRRTRSRSQSYTPPTGNHYNNMTNGTVNGGGRRSRRKSQERLSYSDADSWTNYRKTSIDPRKFSISEVNDDCLPERDAKTYRVLVLGADKVGKTTLLHQLIRQEEMEKLSRRERSIKMLIPIDNVDISIIFDNQPFNDDLLDDRIHHEKKRCFITYRLKGKQSVNFVQAKASD</sequence>
<proteinExistence type="predicted"/>
<dbReference type="HOGENOM" id="CLU_776907_0_0_1"/>
<feature type="compositionally biased region" description="Low complexity" evidence="1">
    <location>
        <begin position="89"/>
        <end position="101"/>
    </location>
</feature>
<keyword evidence="3" id="KW-1185">Reference proteome</keyword>
<dbReference type="EnsemblMetazoa" id="tetur32g01530.1">
    <property type="protein sequence ID" value="tetur32g01530.1"/>
    <property type="gene ID" value="tetur32g01530"/>
</dbReference>
<dbReference type="EMBL" id="CAEY01000924">
    <property type="status" value="NOT_ANNOTATED_CDS"/>
    <property type="molecule type" value="Genomic_DNA"/>
</dbReference>
<feature type="region of interest" description="Disordered" evidence="1">
    <location>
        <begin position="80"/>
        <end position="101"/>
    </location>
</feature>
<evidence type="ECO:0000313" key="3">
    <source>
        <dbReference type="Proteomes" id="UP000015104"/>
    </source>
</evidence>
<organism evidence="2 3">
    <name type="scientific">Tetranychus urticae</name>
    <name type="common">Two-spotted spider mite</name>
    <dbReference type="NCBI Taxonomy" id="32264"/>
    <lineage>
        <taxon>Eukaryota</taxon>
        <taxon>Metazoa</taxon>
        <taxon>Ecdysozoa</taxon>
        <taxon>Arthropoda</taxon>
        <taxon>Chelicerata</taxon>
        <taxon>Arachnida</taxon>
        <taxon>Acari</taxon>
        <taxon>Acariformes</taxon>
        <taxon>Trombidiformes</taxon>
        <taxon>Prostigmata</taxon>
        <taxon>Eleutherengona</taxon>
        <taxon>Raphignathae</taxon>
        <taxon>Tetranychoidea</taxon>
        <taxon>Tetranychidae</taxon>
        <taxon>Tetranychus</taxon>
    </lineage>
</organism>
<dbReference type="Proteomes" id="UP000015104">
    <property type="component" value="Unassembled WGS sequence"/>
</dbReference>
<name>T1L203_TETUR</name>
<feature type="compositionally biased region" description="Polar residues" evidence="1">
    <location>
        <begin position="191"/>
        <end position="203"/>
    </location>
</feature>
<feature type="region of interest" description="Disordered" evidence="1">
    <location>
        <begin position="1"/>
        <end position="33"/>
    </location>
</feature>
<dbReference type="SUPFAM" id="SSF52540">
    <property type="entry name" value="P-loop containing nucleoside triphosphate hydrolases"/>
    <property type="match status" value="1"/>
</dbReference>
<reference evidence="2" key="2">
    <citation type="submission" date="2015-06" db="UniProtKB">
        <authorList>
            <consortium name="EnsemblMetazoa"/>
        </authorList>
    </citation>
    <scope>IDENTIFICATION</scope>
</reference>
<evidence type="ECO:0000256" key="1">
    <source>
        <dbReference type="SAM" id="MobiDB-lite"/>
    </source>
</evidence>
<evidence type="ECO:0000313" key="2">
    <source>
        <dbReference type="EnsemblMetazoa" id="tetur32g01530.1"/>
    </source>
</evidence>
<protein>
    <submittedName>
        <fullName evidence="2">Uncharacterized protein</fullName>
    </submittedName>
</protein>
<reference evidence="3" key="1">
    <citation type="submission" date="2011-08" db="EMBL/GenBank/DDBJ databases">
        <authorList>
            <person name="Rombauts S."/>
        </authorList>
    </citation>
    <scope>NUCLEOTIDE SEQUENCE</scope>
    <source>
        <strain evidence="3">London</strain>
    </source>
</reference>